<feature type="compositionally biased region" description="Acidic residues" evidence="1">
    <location>
        <begin position="364"/>
        <end position="394"/>
    </location>
</feature>
<gene>
    <name evidence="2" type="ORF">Tci_513427</name>
</gene>
<proteinExistence type="predicted"/>
<feature type="compositionally biased region" description="Low complexity" evidence="1">
    <location>
        <begin position="328"/>
        <end position="341"/>
    </location>
</feature>
<evidence type="ECO:0000256" key="1">
    <source>
        <dbReference type="SAM" id="MobiDB-lite"/>
    </source>
</evidence>
<name>A0A699ID54_TANCI</name>
<comment type="caution">
    <text evidence="2">The sequence shown here is derived from an EMBL/GenBank/DDBJ whole genome shotgun (WGS) entry which is preliminary data.</text>
</comment>
<evidence type="ECO:0000313" key="2">
    <source>
        <dbReference type="EMBL" id="GEZ41454.1"/>
    </source>
</evidence>
<evidence type="ECO:0008006" key="3">
    <source>
        <dbReference type="Google" id="ProtNLM"/>
    </source>
</evidence>
<organism evidence="2">
    <name type="scientific">Tanacetum cinerariifolium</name>
    <name type="common">Dalmatian daisy</name>
    <name type="synonym">Chrysanthemum cinerariifolium</name>
    <dbReference type="NCBI Taxonomy" id="118510"/>
    <lineage>
        <taxon>Eukaryota</taxon>
        <taxon>Viridiplantae</taxon>
        <taxon>Streptophyta</taxon>
        <taxon>Embryophyta</taxon>
        <taxon>Tracheophyta</taxon>
        <taxon>Spermatophyta</taxon>
        <taxon>Magnoliopsida</taxon>
        <taxon>eudicotyledons</taxon>
        <taxon>Gunneridae</taxon>
        <taxon>Pentapetalae</taxon>
        <taxon>asterids</taxon>
        <taxon>campanulids</taxon>
        <taxon>Asterales</taxon>
        <taxon>Asteraceae</taxon>
        <taxon>Asteroideae</taxon>
        <taxon>Anthemideae</taxon>
        <taxon>Anthemidinae</taxon>
        <taxon>Tanacetum</taxon>
    </lineage>
</organism>
<dbReference type="AlphaFoldDB" id="A0A699ID54"/>
<feature type="region of interest" description="Disordered" evidence="1">
    <location>
        <begin position="294"/>
        <end position="395"/>
    </location>
</feature>
<reference evidence="2" key="1">
    <citation type="journal article" date="2019" name="Sci. Rep.">
        <title>Draft genome of Tanacetum cinerariifolium, the natural source of mosquito coil.</title>
        <authorList>
            <person name="Yamashiro T."/>
            <person name="Shiraishi A."/>
            <person name="Satake H."/>
            <person name="Nakayama K."/>
        </authorList>
    </citation>
    <scope>NUCLEOTIDE SEQUENCE</scope>
</reference>
<dbReference type="EMBL" id="BKCJ010276077">
    <property type="protein sequence ID" value="GEZ41454.1"/>
    <property type="molecule type" value="Genomic_DNA"/>
</dbReference>
<sequence length="711" mass="79623">MNPVSPQQVALNNALVAPEKRLKIEKCNARIEFSKPQREETYHVTLDALKLSPCYHVFLIITEVPEDKCLNSGTPSRILKIQMHTGSSWIRKSSKLTLKYFMRSSRFFPDSSTKILLNLFPKKILFWMICYLQSTHIICTSLGEHLLLSSKGASLESHQDLIGSGHQELKSCEMYGALIPKGMINKDIKDSKAYKTYLDFATGKATAKKARKFKKVAPPLKKLALVLEEEPAQKPKRAKKPAKKSTIVPKVGVVIRDTPGVSVLKEKAPTKVDGGKCIYLLSKATSLEPAQLKKTLKKSKQETHKLHASGSGAEVGSQPKVPDEQQDKITGTNKGTGTIPGVPDVLKYYSESENESWGNSKDDDSNDDDSDDGTSNDDDDDDNSDADGDNEATDTEINSTMYINIHHEEPSTQTPLLLNIPVTVIPETSSAAALTIPPFTPIPETSTPTPTPTTKITTTLILTLLVSLTVFELKKILLDKMQKSKLYQAAQEQRDIYNALVKSYNLDKDLFESYVKAYYMKRERTKSQPKSSGKSVQVEESVFDTANTEMPHNQGSKLGNTGDQPIVEDASERDCKPLLLIEDQGGQVVHVNYFINNDLEYLKGGSSSRKYTTSTTKTKAAKYDDIQGIKDMGPKQQRFYGYASNKVSKHDVFSTKRIIRITHVNVMKWYDYGYLEEIVIRREDQKLYNFKEGDFPRLNLRAIKDMLLLLV</sequence>
<accession>A0A699ID54</accession>
<protein>
    <recommendedName>
        <fullName evidence="3">Retrovirus-related Pol polyprotein from transposon TNT 1-94</fullName>
    </recommendedName>
</protein>